<protein>
    <submittedName>
        <fullName evidence="1">Uncharacterized protein</fullName>
    </submittedName>
</protein>
<evidence type="ECO:0000313" key="1">
    <source>
        <dbReference type="EMBL" id="MDR7097292.1"/>
    </source>
</evidence>
<sequence length="86" mass="9257">MKTQTSVRSLRKPVLYTAGWLLLAITIWLFGSIASAQAQTQALAQQAMPVLFLEDTGPKPLLPTTETFREAAKAAGIQATLKKLGS</sequence>
<organism evidence="1 2">
    <name type="scientific">Hydrogenophaga laconesensis</name>
    <dbReference type="NCBI Taxonomy" id="1805971"/>
    <lineage>
        <taxon>Bacteria</taxon>
        <taxon>Pseudomonadati</taxon>
        <taxon>Pseudomonadota</taxon>
        <taxon>Betaproteobacteria</taxon>
        <taxon>Burkholderiales</taxon>
        <taxon>Comamonadaceae</taxon>
        <taxon>Hydrogenophaga</taxon>
    </lineage>
</organism>
<comment type="caution">
    <text evidence="1">The sequence shown here is derived from an EMBL/GenBank/DDBJ whole genome shotgun (WGS) entry which is preliminary data.</text>
</comment>
<accession>A0ABU1VIH5</accession>
<proteinExistence type="predicted"/>
<gene>
    <name evidence="1" type="ORF">J2X09_005066</name>
</gene>
<keyword evidence="2" id="KW-1185">Reference proteome</keyword>
<dbReference type="Proteomes" id="UP001265550">
    <property type="component" value="Unassembled WGS sequence"/>
</dbReference>
<dbReference type="EMBL" id="JAVDWE010000022">
    <property type="protein sequence ID" value="MDR7097292.1"/>
    <property type="molecule type" value="Genomic_DNA"/>
</dbReference>
<name>A0ABU1VIH5_9BURK</name>
<reference evidence="1 2" key="1">
    <citation type="submission" date="2023-07" db="EMBL/GenBank/DDBJ databases">
        <title>Sorghum-associated microbial communities from plants grown in Nebraska, USA.</title>
        <authorList>
            <person name="Schachtman D."/>
        </authorList>
    </citation>
    <scope>NUCLEOTIDE SEQUENCE [LARGE SCALE GENOMIC DNA]</scope>
    <source>
        <strain evidence="1 2">BE240</strain>
    </source>
</reference>
<evidence type="ECO:0000313" key="2">
    <source>
        <dbReference type="Proteomes" id="UP001265550"/>
    </source>
</evidence>
<dbReference type="RefSeq" id="WP_204735634.1">
    <property type="nucleotide sequence ID" value="NZ_JAVDWE010000022.1"/>
</dbReference>